<dbReference type="EMBL" id="LLXJ01004176">
    <property type="protein sequence ID" value="PKB96082.1"/>
    <property type="molecule type" value="Genomic_DNA"/>
</dbReference>
<dbReference type="VEuPathDB" id="FungiDB:RhiirA1_472765"/>
<protein>
    <submittedName>
        <fullName evidence="1">Uncharacterized protein</fullName>
    </submittedName>
</protein>
<evidence type="ECO:0000313" key="2">
    <source>
        <dbReference type="Proteomes" id="UP000232722"/>
    </source>
</evidence>
<gene>
    <name evidence="1" type="ORF">RhiirA5_507061</name>
</gene>
<evidence type="ECO:0000313" key="1">
    <source>
        <dbReference type="EMBL" id="PKB96082.1"/>
    </source>
</evidence>
<organism evidence="1 2">
    <name type="scientific">Rhizophagus irregularis</name>
    <dbReference type="NCBI Taxonomy" id="588596"/>
    <lineage>
        <taxon>Eukaryota</taxon>
        <taxon>Fungi</taxon>
        <taxon>Fungi incertae sedis</taxon>
        <taxon>Mucoromycota</taxon>
        <taxon>Glomeromycotina</taxon>
        <taxon>Glomeromycetes</taxon>
        <taxon>Glomerales</taxon>
        <taxon>Glomeraceae</taxon>
        <taxon>Rhizophagus</taxon>
    </lineage>
</organism>
<reference evidence="1 2" key="1">
    <citation type="submission" date="2016-04" db="EMBL/GenBank/DDBJ databases">
        <title>Genome analyses suggest a sexual origin of heterokaryosis in a supposedly ancient asexual fungus.</title>
        <authorList>
            <person name="Ropars J."/>
            <person name="Sedzielewska K."/>
            <person name="Noel J."/>
            <person name="Charron P."/>
            <person name="Farinelli L."/>
            <person name="Marton T."/>
            <person name="Kruger M."/>
            <person name="Pelin A."/>
            <person name="Brachmann A."/>
            <person name="Corradi N."/>
        </authorList>
    </citation>
    <scope>NUCLEOTIDE SEQUENCE [LARGE SCALE GENOMIC DNA]</scope>
    <source>
        <strain evidence="1 2">A5</strain>
    </source>
</reference>
<dbReference type="OrthoDB" id="25620at2759"/>
<accession>A0A2I1FEQ5</accession>
<name>A0A2I1FEQ5_9GLOM</name>
<dbReference type="AlphaFoldDB" id="A0A2I1FEQ5"/>
<reference evidence="1 2" key="2">
    <citation type="submission" date="2017-09" db="EMBL/GenBank/DDBJ databases">
        <title>Extensive intraspecific genome diversity in a model arbuscular mycorrhizal fungus.</title>
        <authorList>
            <person name="Chen E.C."/>
            <person name="Morin E."/>
            <person name="Beaudet D."/>
            <person name="Noel J."/>
            <person name="Ndikumana S."/>
            <person name="Charron P."/>
            <person name="St-Onge C."/>
            <person name="Giorgi J."/>
            <person name="Grigoriev I.V."/>
            <person name="Roux C."/>
            <person name="Martin F.M."/>
            <person name="Corradi N."/>
        </authorList>
    </citation>
    <scope>NUCLEOTIDE SEQUENCE [LARGE SCALE GENOMIC DNA]</scope>
    <source>
        <strain evidence="1 2">A5</strain>
    </source>
</reference>
<proteinExistence type="predicted"/>
<comment type="caution">
    <text evidence="1">The sequence shown here is derived from an EMBL/GenBank/DDBJ whole genome shotgun (WGS) entry which is preliminary data.</text>
</comment>
<dbReference type="VEuPathDB" id="FungiDB:RhiirFUN_002047"/>
<sequence length="203" mass="24062">MFDRNLLNSISSTQDSYDIIGKKLPVKELTPIKNSNDNNPFRDKEFLSEIYNQNYKEFHILNQKYFYNALSNFTNDNDLKSTEKYMIKENQIELPEINPTIFEVVYNGNLDINNFTAQEIMSLLFASSYLDLKNLTSCLFTTHFTEIIHALNTSYSTINHFNETIYSQKIDQRRYIINHLYLEYFSVIFGSNYYLSFHKNLIL</sequence>
<dbReference type="Proteomes" id="UP000232722">
    <property type="component" value="Unassembled WGS sequence"/>
</dbReference>
<dbReference type="VEuPathDB" id="FungiDB:FUN_001996"/>